<proteinExistence type="predicted"/>
<dbReference type="Proteomes" id="UP000828941">
    <property type="component" value="Chromosome 4"/>
</dbReference>
<organism evidence="1 2">
    <name type="scientific">Bauhinia variegata</name>
    <name type="common">Purple orchid tree</name>
    <name type="synonym">Phanera variegata</name>
    <dbReference type="NCBI Taxonomy" id="167791"/>
    <lineage>
        <taxon>Eukaryota</taxon>
        <taxon>Viridiplantae</taxon>
        <taxon>Streptophyta</taxon>
        <taxon>Embryophyta</taxon>
        <taxon>Tracheophyta</taxon>
        <taxon>Spermatophyta</taxon>
        <taxon>Magnoliopsida</taxon>
        <taxon>eudicotyledons</taxon>
        <taxon>Gunneridae</taxon>
        <taxon>Pentapetalae</taxon>
        <taxon>rosids</taxon>
        <taxon>fabids</taxon>
        <taxon>Fabales</taxon>
        <taxon>Fabaceae</taxon>
        <taxon>Cercidoideae</taxon>
        <taxon>Cercideae</taxon>
        <taxon>Bauhiniinae</taxon>
        <taxon>Bauhinia</taxon>
    </lineage>
</organism>
<evidence type="ECO:0000313" key="1">
    <source>
        <dbReference type="EMBL" id="KAI4347813.1"/>
    </source>
</evidence>
<sequence length="630" mass="71382">MAHDELLEALQDDEVFMVGSYEMGGCGKTTLAKHVGNEAENIFDKVAFAVVSNNVDVHKIQGEIASYLDLLLKEKESTLERARRLWARLASGQKILIILDDMWGKLDFEVIGIPFGENCTGCKVLLTTRRLQVCNVISCQRTISLSLLNAEEAWTLFQKHSGIVDETSDSLKDLAKEIVKDCTGLPIAIEAVASTLKGKSESGWEESLERPKETTLIDVEEGLRDPHTCLQRSYDNLRDKEAKSIFLLCSIFPKDCEIHEEYLTRYGIGLGLFGEVSSYARARNKVLEAKNKLINFCLLLKGNKENYVEMHNVVRAMALSVAKKEKKEALRDLNLVLWSCSFVELPDKITELPKLRLLDLWYCVIKRNPGEVIRRCSQLEELYFLRNSGWKEEGEIAVVAASALHWYRIDLGGCYQSGEEDFSITRGLWMKIFDAFTTNATIKDLAQRAEFLEIQEIVNSGSKNIIPVYTQKKNMADAKGGGINELTKLHLWNFDKIECIADTSDPSMIENAFSNLVKLHISQLKGLKTLCHGPHVGNLKLFCSLKVLSLSYCPMMTSVFTCVVAQSLVVLEELEIKDSDGLKHIVRDEEKDNNDKHYNLMFPKLRRLSISDCYKLEYLFQSLLMRALYN</sequence>
<accession>A0ACB9PHF9</accession>
<comment type="caution">
    <text evidence="1">The sequence shown here is derived from an EMBL/GenBank/DDBJ whole genome shotgun (WGS) entry which is preliminary data.</text>
</comment>
<name>A0ACB9PHF9_BAUVA</name>
<evidence type="ECO:0000313" key="2">
    <source>
        <dbReference type="Proteomes" id="UP000828941"/>
    </source>
</evidence>
<dbReference type="EMBL" id="CM039429">
    <property type="protein sequence ID" value="KAI4347813.1"/>
    <property type="molecule type" value="Genomic_DNA"/>
</dbReference>
<protein>
    <submittedName>
        <fullName evidence="1">Uncharacterized protein</fullName>
    </submittedName>
</protein>
<gene>
    <name evidence="1" type="ORF">L6164_008594</name>
</gene>
<reference evidence="1 2" key="1">
    <citation type="journal article" date="2022" name="DNA Res.">
        <title>Chromosomal-level genome assembly of the orchid tree Bauhinia variegata (Leguminosae; Cercidoideae) supports the allotetraploid origin hypothesis of Bauhinia.</title>
        <authorList>
            <person name="Zhong Y."/>
            <person name="Chen Y."/>
            <person name="Zheng D."/>
            <person name="Pang J."/>
            <person name="Liu Y."/>
            <person name="Luo S."/>
            <person name="Meng S."/>
            <person name="Qian L."/>
            <person name="Wei D."/>
            <person name="Dai S."/>
            <person name="Zhou R."/>
        </authorList>
    </citation>
    <scope>NUCLEOTIDE SEQUENCE [LARGE SCALE GENOMIC DNA]</scope>
    <source>
        <strain evidence="1">BV-YZ2020</strain>
    </source>
</reference>
<keyword evidence="2" id="KW-1185">Reference proteome</keyword>